<evidence type="ECO:0008006" key="3">
    <source>
        <dbReference type="Google" id="ProtNLM"/>
    </source>
</evidence>
<dbReference type="EMBL" id="JACHOA010000004">
    <property type="protein sequence ID" value="MBB4614112.1"/>
    <property type="molecule type" value="Genomic_DNA"/>
</dbReference>
<proteinExistence type="predicted"/>
<organism evidence="1 2">
    <name type="scientific">Novosphingobium taihuense</name>
    <dbReference type="NCBI Taxonomy" id="260085"/>
    <lineage>
        <taxon>Bacteria</taxon>
        <taxon>Pseudomonadati</taxon>
        <taxon>Pseudomonadota</taxon>
        <taxon>Alphaproteobacteria</taxon>
        <taxon>Sphingomonadales</taxon>
        <taxon>Sphingomonadaceae</taxon>
        <taxon>Novosphingobium</taxon>
    </lineage>
</organism>
<protein>
    <recommendedName>
        <fullName evidence="3">HTH DNA binding domain-containing protein</fullName>
    </recommendedName>
</protein>
<name>A0A7W7ADH9_9SPHN</name>
<evidence type="ECO:0000313" key="2">
    <source>
        <dbReference type="Proteomes" id="UP000538566"/>
    </source>
</evidence>
<keyword evidence="2" id="KW-1185">Reference proteome</keyword>
<dbReference type="RefSeq" id="WP_144903784.1">
    <property type="nucleotide sequence ID" value="NZ_JACHOA010000004.1"/>
</dbReference>
<comment type="caution">
    <text evidence="1">The sequence shown here is derived from an EMBL/GenBank/DDBJ whole genome shotgun (WGS) entry which is preliminary data.</text>
</comment>
<dbReference type="OrthoDB" id="7492875at2"/>
<accession>A0A7W7ADH9</accession>
<dbReference type="Proteomes" id="UP000538566">
    <property type="component" value="Unassembled WGS sequence"/>
</dbReference>
<evidence type="ECO:0000313" key="1">
    <source>
        <dbReference type="EMBL" id="MBB4614112.1"/>
    </source>
</evidence>
<reference evidence="1 2" key="1">
    <citation type="submission" date="2020-08" db="EMBL/GenBank/DDBJ databases">
        <title>Genomic Encyclopedia of Type Strains, Phase IV (KMG-IV): sequencing the most valuable type-strain genomes for metagenomic binning, comparative biology and taxonomic classification.</title>
        <authorList>
            <person name="Goeker M."/>
        </authorList>
    </citation>
    <scope>NUCLEOTIDE SEQUENCE [LARGE SCALE GENOMIC DNA]</scope>
    <source>
        <strain evidence="1 2">DSM 17507</strain>
    </source>
</reference>
<gene>
    <name evidence="1" type="ORF">GGR37_002398</name>
</gene>
<dbReference type="AlphaFoldDB" id="A0A7W7ADH9"/>
<sequence length="338" mass="36366">MATPPLPLTAVPWTPALADSLAEASAALARLDARVSASPLRAAWLLRASWAGYAAALTLQQSPVEEIDIIAERCALRLPGRALVRTEDEPFAAYEPWAALLTEPEGRHWSDGLPFTFDPPAGWREAPALVRALHLLDAAARADRTVAPWLAFPLTARRIGLTRTALPCMVPGDASQRFAIDPRPVLLRRLLKTVRKQAEDGLERLDRLEATARRTARAIAAEHRPGKLADLGRIALARPCLAARSLAPLTGLTVSGAGKLLERATTLGLLAEVSGRGSWRTYVAPDIAVSLGLRSAERGRPPSASAPAPEVEAILQSFDSEMAEIEERLRKLGIAVED</sequence>